<organism evidence="1 2">
    <name type="scientific">Rhizocola hellebori</name>
    <dbReference type="NCBI Taxonomy" id="1392758"/>
    <lineage>
        <taxon>Bacteria</taxon>
        <taxon>Bacillati</taxon>
        <taxon>Actinomycetota</taxon>
        <taxon>Actinomycetes</taxon>
        <taxon>Micromonosporales</taxon>
        <taxon>Micromonosporaceae</taxon>
        <taxon>Rhizocola</taxon>
    </lineage>
</organism>
<name>A0A8J3QEF8_9ACTN</name>
<evidence type="ECO:0000313" key="2">
    <source>
        <dbReference type="Proteomes" id="UP000612899"/>
    </source>
</evidence>
<dbReference type="Proteomes" id="UP000612899">
    <property type="component" value="Unassembled WGS sequence"/>
</dbReference>
<protein>
    <submittedName>
        <fullName evidence="1">Uncharacterized protein</fullName>
    </submittedName>
</protein>
<proteinExistence type="predicted"/>
<dbReference type="EMBL" id="BONY01000066">
    <property type="protein sequence ID" value="GIH09363.1"/>
    <property type="molecule type" value="Genomic_DNA"/>
</dbReference>
<keyword evidence="2" id="KW-1185">Reference proteome</keyword>
<comment type="caution">
    <text evidence="1">The sequence shown here is derived from an EMBL/GenBank/DDBJ whole genome shotgun (WGS) entry which is preliminary data.</text>
</comment>
<sequence length="155" mass="16320">MQAKSGLRRMLGHIALVIGVVLGGQVFVSAPAQASDCTFGICGVVYNSTTTGTEVVAASLDYTGGTCAPYGNCGTCAVPPGQNSRRAACAAVFADADVFTFQFHSYKVYAWVCNKVCARGSLLASKGANQYFKISSTDSAICYYKSTEGYYCHVN</sequence>
<evidence type="ECO:0000313" key="1">
    <source>
        <dbReference type="EMBL" id="GIH09363.1"/>
    </source>
</evidence>
<accession>A0A8J3QEF8</accession>
<reference evidence="1" key="1">
    <citation type="submission" date="2021-01" db="EMBL/GenBank/DDBJ databases">
        <title>Whole genome shotgun sequence of Rhizocola hellebori NBRC 109834.</title>
        <authorList>
            <person name="Komaki H."/>
            <person name="Tamura T."/>
        </authorList>
    </citation>
    <scope>NUCLEOTIDE SEQUENCE</scope>
    <source>
        <strain evidence="1">NBRC 109834</strain>
    </source>
</reference>
<gene>
    <name evidence="1" type="ORF">Rhe02_74300</name>
</gene>
<dbReference type="AlphaFoldDB" id="A0A8J3QEF8"/>